<reference evidence="5 6" key="1">
    <citation type="journal article" date="2010" name="Stand. Genomic Sci.">
        <title>Complete genome sequence of Coraliomargarita akajimensis type strain (04OKA010-24).</title>
        <authorList>
            <person name="Mavromatis K."/>
            <person name="Abt B."/>
            <person name="Brambilla E."/>
            <person name="Lapidus A."/>
            <person name="Copeland A."/>
            <person name="Deshpande S."/>
            <person name="Nolan M."/>
            <person name="Lucas S."/>
            <person name="Tice H."/>
            <person name="Cheng J.F."/>
            <person name="Han C."/>
            <person name="Detter J.C."/>
            <person name="Woyke T."/>
            <person name="Goodwin L."/>
            <person name="Pitluck S."/>
            <person name="Held B."/>
            <person name="Brettin T."/>
            <person name="Tapia R."/>
            <person name="Ivanova N."/>
            <person name="Mikhailova N."/>
            <person name="Pati A."/>
            <person name="Liolios K."/>
            <person name="Chen A."/>
            <person name="Palaniappan K."/>
            <person name="Land M."/>
            <person name="Hauser L."/>
            <person name="Chang Y.J."/>
            <person name="Jeffries C.D."/>
            <person name="Rohde M."/>
            <person name="Goker M."/>
            <person name="Bristow J."/>
            <person name="Eisen J.A."/>
            <person name="Markowitz V."/>
            <person name="Hugenholtz P."/>
            <person name="Klenk H.P."/>
            <person name="Kyrpides N.C."/>
        </authorList>
    </citation>
    <scope>NUCLEOTIDE SEQUENCE [LARGE SCALE GENOMIC DNA]</scope>
    <source>
        <strain evidence="6">DSM 45221 / IAM 15411 / JCM 23193 / KCTC 12865</strain>
    </source>
</reference>
<dbReference type="Proteomes" id="UP000000925">
    <property type="component" value="Chromosome"/>
</dbReference>
<evidence type="ECO:0000256" key="1">
    <source>
        <dbReference type="ARBA" id="ARBA00023015"/>
    </source>
</evidence>
<protein>
    <submittedName>
        <fullName evidence="5">Transcriptional regulator, AraC family</fullName>
    </submittedName>
</protein>
<dbReference type="EMBL" id="CP001998">
    <property type="protein sequence ID" value="ADE53814.1"/>
    <property type="molecule type" value="Genomic_DNA"/>
</dbReference>
<keyword evidence="1" id="KW-0805">Transcription regulation</keyword>
<keyword evidence="3" id="KW-0804">Transcription</keyword>
<dbReference type="GO" id="GO:0043565">
    <property type="term" value="F:sequence-specific DNA binding"/>
    <property type="evidence" value="ECO:0007669"/>
    <property type="project" value="InterPro"/>
</dbReference>
<accession>D5EQ46</accession>
<proteinExistence type="predicted"/>
<dbReference type="PANTHER" id="PTHR43280">
    <property type="entry name" value="ARAC-FAMILY TRANSCRIPTIONAL REGULATOR"/>
    <property type="match status" value="1"/>
</dbReference>
<evidence type="ECO:0000259" key="4">
    <source>
        <dbReference type="PROSITE" id="PS01124"/>
    </source>
</evidence>
<organism evidence="5 6">
    <name type="scientific">Coraliomargarita akajimensis (strain DSM 45221 / IAM 15411 / JCM 23193 / KCTC 12865 / 04OKA010-24)</name>
    <dbReference type="NCBI Taxonomy" id="583355"/>
    <lineage>
        <taxon>Bacteria</taxon>
        <taxon>Pseudomonadati</taxon>
        <taxon>Verrucomicrobiota</taxon>
        <taxon>Opitutia</taxon>
        <taxon>Puniceicoccales</taxon>
        <taxon>Coraliomargaritaceae</taxon>
        <taxon>Coraliomargarita</taxon>
    </lineage>
</organism>
<dbReference type="PROSITE" id="PS00041">
    <property type="entry name" value="HTH_ARAC_FAMILY_1"/>
    <property type="match status" value="1"/>
</dbReference>
<dbReference type="HOGENOM" id="CLU_000445_88_6_0"/>
<dbReference type="InterPro" id="IPR018062">
    <property type="entry name" value="HTH_AraC-typ_CS"/>
</dbReference>
<dbReference type="RefSeq" id="WP_013042538.1">
    <property type="nucleotide sequence ID" value="NC_014008.1"/>
</dbReference>
<dbReference type="AlphaFoldDB" id="D5EQ46"/>
<keyword evidence="6" id="KW-1185">Reference proteome</keyword>
<dbReference type="SUPFAM" id="SSF51215">
    <property type="entry name" value="Regulatory protein AraC"/>
    <property type="match status" value="1"/>
</dbReference>
<keyword evidence="2" id="KW-0238">DNA-binding</keyword>
<dbReference type="InterPro" id="IPR018060">
    <property type="entry name" value="HTH_AraC"/>
</dbReference>
<dbReference type="PANTHER" id="PTHR43280:SF2">
    <property type="entry name" value="HTH-TYPE TRANSCRIPTIONAL REGULATOR EXSA"/>
    <property type="match status" value="1"/>
</dbReference>
<dbReference type="OrthoDB" id="185691at2"/>
<dbReference type="KEGG" id="caa:Caka_0790"/>
<dbReference type="Gene3D" id="1.10.10.60">
    <property type="entry name" value="Homeodomain-like"/>
    <property type="match status" value="2"/>
</dbReference>
<evidence type="ECO:0000256" key="2">
    <source>
        <dbReference type="ARBA" id="ARBA00023125"/>
    </source>
</evidence>
<sequence length="255" mass="29020">MKTHIQIQFVGFNHIKLDWDGRTYYGTHWRLCYNLSHGGFVTARNRTTQLSPDCIYLFPPGVSYAANQRNNPKQYYIHFDAAAPFNQVPADIYAIRLDPTLNALLSQCLKETQSDPLEVTDQGMMYGLSLIATCLAKLPAEQVMAVTMDPRIEAAIEYITTELRNSVTVEEIASRCGMSKVSLTRLFKQETGTTPHDYLTQIRINWAAELLEGNEIPIDRIAEYTGFTDRFHFSRVFKQRKGTPPAAYRKTKLGL</sequence>
<dbReference type="SUPFAM" id="SSF46689">
    <property type="entry name" value="Homeodomain-like"/>
    <property type="match status" value="2"/>
</dbReference>
<feature type="domain" description="HTH araC/xylS-type" evidence="4">
    <location>
        <begin position="153"/>
        <end position="251"/>
    </location>
</feature>
<dbReference type="Pfam" id="PF12833">
    <property type="entry name" value="HTH_18"/>
    <property type="match status" value="1"/>
</dbReference>
<dbReference type="InterPro" id="IPR037923">
    <property type="entry name" value="HTH-like"/>
</dbReference>
<evidence type="ECO:0000313" key="6">
    <source>
        <dbReference type="Proteomes" id="UP000000925"/>
    </source>
</evidence>
<dbReference type="STRING" id="583355.Caka_0790"/>
<evidence type="ECO:0000313" key="5">
    <source>
        <dbReference type="EMBL" id="ADE53814.1"/>
    </source>
</evidence>
<dbReference type="SMART" id="SM00342">
    <property type="entry name" value="HTH_ARAC"/>
    <property type="match status" value="1"/>
</dbReference>
<name>D5EQ46_CORAD</name>
<dbReference type="InterPro" id="IPR009057">
    <property type="entry name" value="Homeodomain-like_sf"/>
</dbReference>
<evidence type="ECO:0000256" key="3">
    <source>
        <dbReference type="ARBA" id="ARBA00023163"/>
    </source>
</evidence>
<dbReference type="eggNOG" id="COG4977">
    <property type="taxonomic scope" value="Bacteria"/>
</dbReference>
<dbReference type="PROSITE" id="PS01124">
    <property type="entry name" value="HTH_ARAC_FAMILY_2"/>
    <property type="match status" value="1"/>
</dbReference>
<dbReference type="GO" id="GO:0003700">
    <property type="term" value="F:DNA-binding transcription factor activity"/>
    <property type="evidence" value="ECO:0007669"/>
    <property type="project" value="InterPro"/>
</dbReference>
<gene>
    <name evidence="5" type="ordered locus">Caka_0790</name>
</gene>